<proteinExistence type="predicted"/>
<evidence type="ECO:0000313" key="1">
    <source>
        <dbReference type="EMBL" id="PIC53655.1"/>
    </source>
</evidence>
<dbReference type="Proteomes" id="UP000230233">
    <property type="component" value="Chromosome I"/>
</dbReference>
<keyword evidence="3" id="KW-1185">Reference proteome</keyword>
<evidence type="ECO:0000313" key="2">
    <source>
        <dbReference type="EMBL" id="PIC54466.1"/>
    </source>
</evidence>
<comment type="caution">
    <text evidence="2">The sequence shown here is derived from an EMBL/GenBank/DDBJ whole genome shotgun (WGS) entry which is preliminary data.</text>
</comment>
<dbReference type="AlphaFoldDB" id="A0A2G5VSB4"/>
<reference evidence="3" key="1">
    <citation type="submission" date="2017-10" db="EMBL/GenBank/DDBJ databases">
        <title>Rapid genome shrinkage in a self-fertile nematode reveals novel sperm competition proteins.</title>
        <authorList>
            <person name="Yin D."/>
            <person name="Schwarz E.M."/>
            <person name="Thomas C.G."/>
            <person name="Felde R.L."/>
            <person name="Korf I.F."/>
            <person name="Cutter A.D."/>
            <person name="Schartner C.M."/>
            <person name="Ralston E.J."/>
            <person name="Meyer B.J."/>
            <person name="Haag E.S."/>
        </authorList>
    </citation>
    <scope>NUCLEOTIDE SEQUENCE [LARGE SCALE GENOMIC DNA]</scope>
    <source>
        <strain evidence="3">JU1422</strain>
    </source>
</reference>
<protein>
    <submittedName>
        <fullName evidence="2">Uncharacterized protein</fullName>
    </submittedName>
</protein>
<evidence type="ECO:0000313" key="3">
    <source>
        <dbReference type="Proteomes" id="UP000230233"/>
    </source>
</evidence>
<reference evidence="2" key="2">
    <citation type="journal article" date="2018" name="Science">
        <title>Rapid genome shrinkage in a self-fertile nematode reveals sperm competition proteins.</title>
        <authorList>
            <person name="Yin D."/>
            <person name="Schwarz E.M."/>
            <person name="Thomas C.G."/>
            <person name="Felde R.L."/>
            <person name="Korf I.F."/>
            <person name="Cutter A.D."/>
            <person name="Schartner C.M."/>
            <person name="Ralston E.J."/>
            <person name="Meyer B.J."/>
            <person name="Haag E.S."/>
        </authorList>
    </citation>
    <scope>NUCLEOTIDE SEQUENCE</scope>
    <source>
        <strain evidence="2">JU1422</strain>
    </source>
</reference>
<sequence>MSEIISIQMQNSWSDTVGIVIDVTSGLLTAGGFIFPEIKPAAGAVSTVGGIIKKLVGELDPKPDPVMDKLKDLEANIDEASAQL</sequence>
<name>A0A2G5VSB4_9PELO</name>
<gene>
    <name evidence="2" type="primary">Cnig_chr_I.g3709</name>
    <name evidence="1" type="synonym">Cnig_chr_I.g3271</name>
    <name evidence="1" type="ORF">B9Z55_003271</name>
    <name evidence="2" type="ORF">B9Z55_003709</name>
</gene>
<dbReference type="EMBL" id="PDUG01000001">
    <property type="protein sequence ID" value="PIC53655.1"/>
    <property type="molecule type" value="Genomic_DNA"/>
</dbReference>
<accession>A0A2G5VSB4</accession>
<organism evidence="2 3">
    <name type="scientific">Caenorhabditis nigoni</name>
    <dbReference type="NCBI Taxonomy" id="1611254"/>
    <lineage>
        <taxon>Eukaryota</taxon>
        <taxon>Metazoa</taxon>
        <taxon>Ecdysozoa</taxon>
        <taxon>Nematoda</taxon>
        <taxon>Chromadorea</taxon>
        <taxon>Rhabditida</taxon>
        <taxon>Rhabditina</taxon>
        <taxon>Rhabditomorpha</taxon>
        <taxon>Rhabditoidea</taxon>
        <taxon>Rhabditidae</taxon>
        <taxon>Peloderinae</taxon>
        <taxon>Caenorhabditis</taxon>
    </lineage>
</organism>
<dbReference type="EMBL" id="PDUG01000001">
    <property type="protein sequence ID" value="PIC54466.1"/>
    <property type="molecule type" value="Genomic_DNA"/>
</dbReference>